<proteinExistence type="inferred from homology"/>
<evidence type="ECO:0000313" key="3">
    <source>
        <dbReference type="EMBL" id="MBM9467757.1"/>
    </source>
</evidence>
<dbReference type="EMBL" id="JAERWK010000012">
    <property type="protein sequence ID" value="MBM9467757.1"/>
    <property type="molecule type" value="Genomic_DNA"/>
</dbReference>
<organism evidence="3 4">
    <name type="scientific">Nakamurella leprariae</name>
    <dbReference type="NCBI Taxonomy" id="2803911"/>
    <lineage>
        <taxon>Bacteria</taxon>
        <taxon>Bacillati</taxon>
        <taxon>Actinomycetota</taxon>
        <taxon>Actinomycetes</taxon>
        <taxon>Nakamurellales</taxon>
        <taxon>Nakamurellaceae</taxon>
        <taxon>Nakamurella</taxon>
    </lineage>
</organism>
<comment type="caution">
    <text evidence="3">The sequence shown here is derived from an EMBL/GenBank/DDBJ whole genome shotgun (WGS) entry which is preliminary data.</text>
</comment>
<accession>A0A939C244</accession>
<dbReference type="Gene3D" id="2.30.30.110">
    <property type="match status" value="1"/>
</dbReference>
<comment type="similarity">
    <text evidence="1">Belongs to the PemK/MazF family.</text>
</comment>
<evidence type="ECO:0000256" key="2">
    <source>
        <dbReference type="ARBA" id="ARBA00022649"/>
    </source>
</evidence>
<evidence type="ECO:0000256" key="1">
    <source>
        <dbReference type="ARBA" id="ARBA00007521"/>
    </source>
</evidence>
<dbReference type="AlphaFoldDB" id="A0A939C244"/>
<dbReference type="InterPro" id="IPR003477">
    <property type="entry name" value="PemK-like"/>
</dbReference>
<gene>
    <name evidence="3" type="ORF">JL106_10740</name>
</gene>
<evidence type="ECO:0000313" key="4">
    <source>
        <dbReference type="Proteomes" id="UP000663792"/>
    </source>
</evidence>
<dbReference type="InterPro" id="IPR011067">
    <property type="entry name" value="Plasmid_toxin/cell-grow_inhib"/>
</dbReference>
<protein>
    <submittedName>
        <fullName evidence="3">Type II toxin-antitoxin system PemK/MazF family toxin</fullName>
    </submittedName>
</protein>
<keyword evidence="2" id="KW-1277">Toxin-antitoxin system</keyword>
<reference evidence="3" key="1">
    <citation type="submission" date="2021-01" db="EMBL/GenBank/DDBJ databases">
        <title>YIM 132084 draft genome.</title>
        <authorList>
            <person name="An D."/>
        </authorList>
    </citation>
    <scope>NUCLEOTIDE SEQUENCE</scope>
    <source>
        <strain evidence="3">YIM 132084</strain>
    </source>
</reference>
<dbReference type="SUPFAM" id="SSF50118">
    <property type="entry name" value="Cell growth inhibitor/plasmid maintenance toxic component"/>
    <property type="match status" value="1"/>
</dbReference>
<dbReference type="GO" id="GO:0003677">
    <property type="term" value="F:DNA binding"/>
    <property type="evidence" value="ECO:0007669"/>
    <property type="project" value="InterPro"/>
</dbReference>
<sequence>MAYNPVTDGDPDPGEIVWTWVPFEEADGRGKDRPVLVVAAGPGGQGDGTVLAVPLTSKSHDGADHVPIGTGAWDAQRRPSWADVSRVLRVTPAGMRREACALGREPYDRVAQRLRQRYGWR</sequence>
<name>A0A939C244_9ACTN</name>
<dbReference type="Proteomes" id="UP000663792">
    <property type="component" value="Unassembled WGS sequence"/>
</dbReference>
<keyword evidence="4" id="KW-1185">Reference proteome</keyword>
<dbReference type="Pfam" id="PF02452">
    <property type="entry name" value="PemK_toxin"/>
    <property type="match status" value="1"/>
</dbReference>